<evidence type="ECO:0000313" key="4">
    <source>
        <dbReference type="Proteomes" id="UP000076927"/>
    </source>
</evidence>
<keyword evidence="4" id="KW-1185">Reference proteome</keyword>
<dbReference type="STRING" id="1178515.SY83_04120"/>
<dbReference type="Pfam" id="PF07833">
    <property type="entry name" value="Cu_amine_oxidN1"/>
    <property type="match status" value="1"/>
</dbReference>
<keyword evidence="1" id="KW-0732">Signal</keyword>
<feature type="chain" id="PRO_5008000939" evidence="1">
    <location>
        <begin position="22"/>
        <end position="541"/>
    </location>
</feature>
<dbReference type="AlphaFoldDB" id="A0A172TNV5"/>
<proteinExistence type="predicted"/>
<dbReference type="Proteomes" id="UP000076927">
    <property type="component" value="Chromosome"/>
</dbReference>
<feature type="signal peptide" evidence="1">
    <location>
        <begin position="1"/>
        <end position="21"/>
    </location>
</feature>
<protein>
    <submittedName>
        <fullName evidence="3">Copper amine oxidase</fullName>
    </submittedName>
</protein>
<evidence type="ECO:0000259" key="2">
    <source>
        <dbReference type="Pfam" id="PF07833"/>
    </source>
</evidence>
<organism evidence="3 4">
    <name type="scientific">Paenibacillus swuensis</name>
    <dbReference type="NCBI Taxonomy" id="1178515"/>
    <lineage>
        <taxon>Bacteria</taxon>
        <taxon>Bacillati</taxon>
        <taxon>Bacillota</taxon>
        <taxon>Bacilli</taxon>
        <taxon>Bacillales</taxon>
        <taxon>Paenibacillaceae</taxon>
        <taxon>Paenibacillus</taxon>
    </lineage>
</organism>
<evidence type="ECO:0000313" key="3">
    <source>
        <dbReference type="EMBL" id="ANE48718.1"/>
    </source>
</evidence>
<feature type="domain" description="Copper amine oxidase-like N-terminal" evidence="2">
    <location>
        <begin position="430"/>
        <end position="535"/>
    </location>
</feature>
<dbReference type="InterPro" id="IPR036582">
    <property type="entry name" value="Mao_N_sf"/>
</dbReference>
<evidence type="ECO:0000256" key="1">
    <source>
        <dbReference type="SAM" id="SignalP"/>
    </source>
</evidence>
<accession>A0A172TNV5</accession>
<dbReference type="Gene3D" id="3.30.457.10">
    <property type="entry name" value="Copper amine oxidase-like, N-terminal domain"/>
    <property type="match status" value="1"/>
</dbReference>
<sequence>MKKLLLPVLSLSLLVPTIAGAQTTAMPVAKASVMTPAADLRAGLDYLLSEHFVLAVNAMIKAYDGSKDAAAAYAALDQNALDMQPAIASIYGEAGAKEFNRIFRAHNKFTDDWVKALKANDMDGMKKAEANLAGFVTEFGNFLGTATGGKLPAKAAQDAVRLHEEQVQDTFEEYTEGDYADAYKKYREGYSTMFTISKALSTAIVSQMPEKFANSKPDTKAADLRSALNSLASEHVALAALEMQKKYDGSKDYEAVLNAEKMHTADFKAAITSIYGQAGGDQFEKIWTANHIAAQGELADATKRGDAASRTATLNRINAFSTEFGAFLGAATAENLPTKAAQDAVRAHEMMVQDTFDKYAAGDYTASYNKFRESYKFMYGVGQNLGNAIVTQFNDKFQEQAPVTPTEPMAPDAPDMTTVWMKVNSSKLIINGKTTMMDTTPMVWNNTTYIPLRFLSEGIGANVSWDGKNTVWVKAGNDTLTFWIGKDYMEVNGTKKMIGSKLMVNKDGRTVVPLRFITELLGWDVKWNTKDWSVTLMKAMN</sequence>
<reference evidence="3 4" key="1">
    <citation type="submission" date="2015-01" db="EMBL/GenBank/DDBJ databases">
        <title>Paenibacillus swuensis/DY6/whole genome sequencing.</title>
        <authorList>
            <person name="Kim M.K."/>
            <person name="Srinivasan S."/>
            <person name="Lee J.-J."/>
        </authorList>
    </citation>
    <scope>NUCLEOTIDE SEQUENCE [LARGE SCALE GENOMIC DNA]</scope>
    <source>
        <strain evidence="3 4">DY6</strain>
    </source>
</reference>
<dbReference type="SUPFAM" id="SSF55383">
    <property type="entry name" value="Copper amine oxidase, domain N"/>
    <property type="match status" value="2"/>
</dbReference>
<gene>
    <name evidence="3" type="ORF">SY83_04120</name>
</gene>
<dbReference type="OrthoDB" id="2657432at2"/>
<dbReference type="EMBL" id="CP011388">
    <property type="protein sequence ID" value="ANE48718.1"/>
    <property type="molecule type" value="Genomic_DNA"/>
</dbReference>
<dbReference type="KEGG" id="pswu:SY83_04120"/>
<name>A0A172TNV5_9BACL</name>
<dbReference type="InterPro" id="IPR012854">
    <property type="entry name" value="Cu_amine_oxidase-like_N"/>
</dbReference>
<dbReference type="PATRIC" id="fig|1178515.4.peg.820"/>